<accession>A0A653NXL9</accession>
<proteinExistence type="predicted"/>
<feature type="domain" description="Phospholipase/carboxylesterase/thioesterase" evidence="2">
    <location>
        <begin position="59"/>
        <end position="235"/>
    </location>
</feature>
<dbReference type="AlphaFoldDB" id="A0A653NXL9"/>
<dbReference type="InterPro" id="IPR050955">
    <property type="entry name" value="Plant_Biomass_Hydrol_Est"/>
</dbReference>
<keyword evidence="4" id="KW-1185">Reference proteome</keyword>
<evidence type="ECO:0000313" key="3">
    <source>
        <dbReference type="EMBL" id="VXB22191.1"/>
    </source>
</evidence>
<dbReference type="SUPFAM" id="SSF53474">
    <property type="entry name" value="alpha/beta-Hydrolases"/>
    <property type="match status" value="1"/>
</dbReference>
<dbReference type="GO" id="GO:0016787">
    <property type="term" value="F:hydrolase activity"/>
    <property type="evidence" value="ECO:0007669"/>
    <property type="project" value="InterPro"/>
</dbReference>
<keyword evidence="1" id="KW-0732">Signal</keyword>
<dbReference type="Gene3D" id="3.40.50.1820">
    <property type="entry name" value="alpha/beta hydrolase"/>
    <property type="match status" value="1"/>
</dbReference>
<evidence type="ECO:0000259" key="2">
    <source>
        <dbReference type="Pfam" id="PF02230"/>
    </source>
</evidence>
<dbReference type="PANTHER" id="PTHR43037">
    <property type="entry name" value="UNNAMED PRODUCT-RELATED"/>
    <property type="match status" value="1"/>
</dbReference>
<dbReference type="PANTHER" id="PTHR43037:SF1">
    <property type="entry name" value="BLL1128 PROTEIN"/>
    <property type="match status" value="1"/>
</dbReference>
<evidence type="ECO:0000313" key="4">
    <source>
        <dbReference type="Proteomes" id="UP000430202"/>
    </source>
</evidence>
<reference evidence="3 4" key="1">
    <citation type="submission" date="2019-10" db="EMBL/GenBank/DDBJ databases">
        <authorList>
            <person name="Karimi E."/>
        </authorList>
    </citation>
    <scope>NUCLEOTIDE SEQUENCE [LARGE SCALE GENOMIC DNA]</scope>
    <source>
        <strain evidence="3">Maribacter sp. 151</strain>
    </source>
</reference>
<sequence length="271" mass="30800">MTNSDLPMKNKHFLFLALLVIGNFISTAQDVNLFEKKELIIAKDTLRYRILYPENFDTEKTYPLVLFLHGAGERGNDNEKQLTHGSSLFLNKNNRTKFPAIVIMPQCPTNDYWAQVDVDRKNYPVQLVFQFEKGPTKAMEMVLQLLKNYQKESFVNKNQTYAMGLSMGGMGTYELLARQPDRFAAAIAICGAGDPAFVSNYAKKIPLWAFHGAHDNVVAPIHSMEMVTALLNEGAFPRLTLYDFANHNSWDPAFAEPELLPWLFSNILNKE</sequence>
<protein>
    <submittedName>
        <fullName evidence="3">Phospholipase/Carboxylesterase</fullName>
    </submittedName>
</protein>
<dbReference type="InterPro" id="IPR029058">
    <property type="entry name" value="AB_hydrolase_fold"/>
</dbReference>
<name>A0A653NXL9_9FLAO</name>
<dbReference type="InterPro" id="IPR003140">
    <property type="entry name" value="PLipase/COase/thioEstase"/>
</dbReference>
<dbReference type="Pfam" id="PF02230">
    <property type="entry name" value="Abhydrolase_2"/>
    <property type="match status" value="1"/>
</dbReference>
<dbReference type="EMBL" id="CABWLR010000002">
    <property type="protein sequence ID" value="VXB22191.1"/>
    <property type="molecule type" value="Genomic_DNA"/>
</dbReference>
<evidence type="ECO:0000256" key="1">
    <source>
        <dbReference type="ARBA" id="ARBA00022729"/>
    </source>
</evidence>
<gene>
    <name evidence="3" type="ORF">MARI151_20065</name>
</gene>
<organism evidence="3 4">
    <name type="scientific">Maribacter litoralis</name>
    <dbReference type="NCBI Taxonomy" id="2059726"/>
    <lineage>
        <taxon>Bacteria</taxon>
        <taxon>Pseudomonadati</taxon>
        <taxon>Bacteroidota</taxon>
        <taxon>Flavobacteriia</taxon>
        <taxon>Flavobacteriales</taxon>
        <taxon>Flavobacteriaceae</taxon>
        <taxon>Maribacter</taxon>
    </lineage>
</organism>
<dbReference type="Proteomes" id="UP000430202">
    <property type="component" value="Unassembled WGS sequence"/>
</dbReference>